<comment type="caution">
    <text evidence="7">The sequence shown here is derived from an EMBL/GenBank/DDBJ whole genome shotgun (WGS) entry which is preliminary data.</text>
</comment>
<dbReference type="InterPro" id="IPR001841">
    <property type="entry name" value="Znf_RING"/>
</dbReference>
<dbReference type="SMART" id="SM00184">
    <property type="entry name" value="RING"/>
    <property type="match status" value="1"/>
</dbReference>
<dbReference type="InterPro" id="IPR047134">
    <property type="entry name" value="RNF4"/>
</dbReference>
<dbReference type="Gene3D" id="3.30.40.10">
    <property type="entry name" value="Zinc/RING finger domain, C3HC4 (zinc finger)"/>
    <property type="match status" value="1"/>
</dbReference>
<name>A0AAW1M335_POPJA</name>
<dbReference type="PANTHER" id="PTHR23041:SF78">
    <property type="entry name" value="E3 UBIQUITIN-PROTEIN LIGASE RNF4"/>
    <property type="match status" value="1"/>
</dbReference>
<keyword evidence="3" id="KW-0862">Zinc</keyword>
<dbReference type="AlphaFoldDB" id="A0AAW1M335"/>
<evidence type="ECO:0000256" key="5">
    <source>
        <dbReference type="SAM" id="Coils"/>
    </source>
</evidence>
<protein>
    <submittedName>
        <fullName evidence="7">Ring finger domain</fullName>
    </submittedName>
</protein>
<evidence type="ECO:0000256" key="3">
    <source>
        <dbReference type="ARBA" id="ARBA00022833"/>
    </source>
</evidence>
<keyword evidence="8" id="KW-1185">Reference proteome</keyword>
<evidence type="ECO:0000313" key="7">
    <source>
        <dbReference type="EMBL" id="KAK9743578.1"/>
    </source>
</evidence>
<dbReference type="PANTHER" id="PTHR23041">
    <property type="entry name" value="RING FINGER DOMAIN-CONTAINING"/>
    <property type="match status" value="1"/>
</dbReference>
<reference evidence="7 8" key="1">
    <citation type="journal article" date="2024" name="BMC Genomics">
        <title>De novo assembly and annotation of Popillia japonica's genome with initial clues to its potential as an invasive pest.</title>
        <authorList>
            <person name="Cucini C."/>
            <person name="Boschi S."/>
            <person name="Funari R."/>
            <person name="Cardaioli E."/>
            <person name="Iannotti N."/>
            <person name="Marturano G."/>
            <person name="Paoli F."/>
            <person name="Bruttini M."/>
            <person name="Carapelli A."/>
            <person name="Frati F."/>
            <person name="Nardi F."/>
        </authorList>
    </citation>
    <scope>NUCLEOTIDE SEQUENCE [LARGE SCALE GENOMIC DNA]</scope>
    <source>
        <strain evidence="7">DMR45628</strain>
    </source>
</reference>
<keyword evidence="1" id="KW-0479">Metal-binding</keyword>
<evidence type="ECO:0000256" key="1">
    <source>
        <dbReference type="ARBA" id="ARBA00022723"/>
    </source>
</evidence>
<dbReference type="GO" id="GO:0008270">
    <property type="term" value="F:zinc ion binding"/>
    <property type="evidence" value="ECO:0007669"/>
    <property type="project" value="UniProtKB-KW"/>
</dbReference>
<proteinExistence type="predicted"/>
<evidence type="ECO:0000313" key="8">
    <source>
        <dbReference type="Proteomes" id="UP001458880"/>
    </source>
</evidence>
<dbReference type="SUPFAM" id="SSF57850">
    <property type="entry name" value="RING/U-box"/>
    <property type="match status" value="1"/>
</dbReference>
<dbReference type="PROSITE" id="PS00518">
    <property type="entry name" value="ZF_RING_1"/>
    <property type="match status" value="1"/>
</dbReference>
<keyword evidence="5" id="KW-0175">Coiled coil</keyword>
<evidence type="ECO:0000256" key="2">
    <source>
        <dbReference type="ARBA" id="ARBA00022771"/>
    </source>
</evidence>
<dbReference type="Pfam" id="PF13639">
    <property type="entry name" value="zf-RING_2"/>
    <property type="match status" value="1"/>
</dbReference>
<dbReference type="EMBL" id="JASPKY010000068">
    <property type="protein sequence ID" value="KAK9743578.1"/>
    <property type="molecule type" value="Genomic_DNA"/>
</dbReference>
<evidence type="ECO:0000256" key="4">
    <source>
        <dbReference type="PROSITE-ProRule" id="PRU00175"/>
    </source>
</evidence>
<dbReference type="GO" id="GO:0045944">
    <property type="term" value="P:positive regulation of transcription by RNA polymerase II"/>
    <property type="evidence" value="ECO:0007669"/>
    <property type="project" value="TreeGrafter"/>
</dbReference>
<organism evidence="7 8">
    <name type="scientific">Popillia japonica</name>
    <name type="common">Japanese beetle</name>
    <dbReference type="NCBI Taxonomy" id="7064"/>
    <lineage>
        <taxon>Eukaryota</taxon>
        <taxon>Metazoa</taxon>
        <taxon>Ecdysozoa</taxon>
        <taxon>Arthropoda</taxon>
        <taxon>Hexapoda</taxon>
        <taxon>Insecta</taxon>
        <taxon>Pterygota</taxon>
        <taxon>Neoptera</taxon>
        <taxon>Endopterygota</taxon>
        <taxon>Coleoptera</taxon>
        <taxon>Polyphaga</taxon>
        <taxon>Scarabaeiformia</taxon>
        <taxon>Scarabaeidae</taxon>
        <taxon>Rutelinae</taxon>
        <taxon>Popillia</taxon>
    </lineage>
</organism>
<keyword evidence="2 4" id="KW-0863">Zinc-finger</keyword>
<dbReference type="InterPro" id="IPR017907">
    <property type="entry name" value="Znf_RING_CS"/>
</dbReference>
<accession>A0AAW1M335</accession>
<dbReference type="Proteomes" id="UP001458880">
    <property type="component" value="Unassembled WGS sequence"/>
</dbReference>
<sequence length="292" mass="32956">MNRRIKSEEPSKSTNSCKMAITQRARKIIKLARTKTPVKKRTLRKTRHLLRKGSSSDEEFEFKASGSINKFPFNTRCTTSSRRLQSTIVPTKIIKTRQSTMPENIYQISDSSDDDELQIVKDNETVSATINLCETDDSINQNEILKEVKNNKSNSHPSTSTAQTDLLDENYLKSLKELNDQNEKLLQSSWNLINNAQEKTFEDSVIFVSTEDLSQKPVENIPEACALPAPGPIEIKSCPICLEKLGAEPVSSTICGHIFCSTCIKNCVKTQKKCPTCRKHLTSKMIHPLFLF</sequence>
<dbReference type="InterPro" id="IPR013083">
    <property type="entry name" value="Znf_RING/FYVE/PHD"/>
</dbReference>
<feature type="coiled-coil region" evidence="5">
    <location>
        <begin position="168"/>
        <end position="195"/>
    </location>
</feature>
<feature type="domain" description="RING-type" evidence="6">
    <location>
        <begin position="238"/>
        <end position="278"/>
    </location>
</feature>
<evidence type="ECO:0000259" key="6">
    <source>
        <dbReference type="PROSITE" id="PS50089"/>
    </source>
</evidence>
<dbReference type="PROSITE" id="PS50089">
    <property type="entry name" value="ZF_RING_2"/>
    <property type="match status" value="1"/>
</dbReference>
<gene>
    <name evidence="7" type="ORF">QE152_g8501</name>
</gene>